<feature type="compositionally biased region" description="Low complexity" evidence="1">
    <location>
        <begin position="303"/>
        <end position="366"/>
    </location>
</feature>
<dbReference type="KEGG" id="pmal:PMUG01_00052500"/>
<feature type="signal peptide" evidence="2">
    <location>
        <begin position="1"/>
        <end position="20"/>
    </location>
</feature>
<dbReference type="InterPro" id="IPR022089">
    <property type="entry name" value="Plasmodium-antigen_C"/>
</dbReference>
<keyword evidence="2" id="KW-0732">Signal</keyword>
<evidence type="ECO:0000313" key="4">
    <source>
        <dbReference type="EMBL" id="SBT85702.1"/>
    </source>
</evidence>
<dbReference type="Pfam" id="PF12319">
    <property type="entry name" value="TryThrA_C"/>
    <property type="match status" value="1"/>
</dbReference>
<dbReference type="OrthoDB" id="381601at2759"/>
<dbReference type="EMBL" id="FLRL01000019">
    <property type="protein sequence ID" value="SBT85702.1"/>
    <property type="molecule type" value="Genomic_DNA"/>
</dbReference>
<evidence type="ECO:0000256" key="2">
    <source>
        <dbReference type="SAM" id="SignalP"/>
    </source>
</evidence>
<evidence type="ECO:0000256" key="1">
    <source>
        <dbReference type="SAM" id="MobiDB-lite"/>
    </source>
</evidence>
<sequence length="414" mass="49846">MKAIFLFASASVAIFKLASSSSSHNYSSGSCCGKKIKPPPCRSYSKPEDIPSIVLRPRVEKMESLEPYKSALWEKWFSKKKKEMLEYFQEEKNAWLQHAAMEWGNFLNNLENKWMHYNPNMKEDYNTNLNDVCANWSDSKWRKWFKIYGVNHLKSEYVRWFNNSISDYNITMTCKLIKWYKKKKYEFDSHPEYIKEKRFCKKWKNKACSSVDPEFYVKTAQYNIWNSRHERERKEWLQLINEIYARYVAQKCTTLRDWGKCNVEFYKDWIKFFYEKWLRNEQWKVWLQEKNMDDKKNTENVENTDNVDNLDNTDNMDNIDNTDNMDNIDNTDNMDNIDNTDNMDNLDNVDNMDNLDNTDNMDNLDNTDNMDNLDIVDNMDNIDNTDNMDNLDIVDNMDHIDNKKNKKKKKNKKN</sequence>
<protein>
    <submittedName>
        <fullName evidence="4">Tryptophan-rich protein</fullName>
    </submittedName>
</protein>
<reference evidence="4 5" key="1">
    <citation type="submission" date="2016-06" db="EMBL/GenBank/DDBJ databases">
        <authorList>
            <consortium name="Pathogen Informatics"/>
        </authorList>
    </citation>
    <scope>NUCLEOTIDE SEQUENCE [LARGE SCALE GENOMIC DNA]</scope>
</reference>
<evidence type="ECO:0000313" key="5">
    <source>
        <dbReference type="Proteomes" id="UP000219813"/>
    </source>
</evidence>
<dbReference type="Proteomes" id="UP000219813">
    <property type="component" value="Unassembled WGS sequence"/>
</dbReference>
<dbReference type="RefSeq" id="XP_028859056.1">
    <property type="nucleotide sequence ID" value="XM_029004311.1"/>
</dbReference>
<feature type="domain" description="Tryptophan/threonine-rich plasmodium antigen C-terminal" evidence="3">
    <location>
        <begin position="73"/>
        <end position="286"/>
    </location>
</feature>
<dbReference type="AlphaFoldDB" id="A0A1D3JHA3"/>
<organism evidence="4 5">
    <name type="scientific">Plasmodium malariae</name>
    <dbReference type="NCBI Taxonomy" id="5858"/>
    <lineage>
        <taxon>Eukaryota</taxon>
        <taxon>Sar</taxon>
        <taxon>Alveolata</taxon>
        <taxon>Apicomplexa</taxon>
        <taxon>Aconoidasida</taxon>
        <taxon>Haemosporida</taxon>
        <taxon>Plasmodiidae</taxon>
        <taxon>Plasmodium</taxon>
        <taxon>Plasmodium (Plasmodium)</taxon>
    </lineage>
</organism>
<proteinExistence type="predicted"/>
<feature type="region of interest" description="Disordered" evidence="1">
    <location>
        <begin position="297"/>
        <end position="366"/>
    </location>
</feature>
<gene>
    <name evidence="4" type="primary">PmUG01_00052500</name>
    <name evidence="4" type="ORF">PMUG01_00052500</name>
</gene>
<dbReference type="PROSITE" id="PS51257">
    <property type="entry name" value="PROKAR_LIPOPROTEIN"/>
    <property type="match status" value="1"/>
</dbReference>
<keyword evidence="5" id="KW-1185">Reference proteome</keyword>
<feature type="chain" id="PRO_5008915746" evidence="2">
    <location>
        <begin position="21"/>
        <end position="414"/>
    </location>
</feature>
<dbReference type="VEuPathDB" id="PlasmoDB:PmUG01_00052500"/>
<accession>A0A1D3JHA3</accession>
<dbReference type="GeneID" id="39865987"/>
<name>A0A1D3JHA3_PLAMA</name>
<evidence type="ECO:0000259" key="3">
    <source>
        <dbReference type="Pfam" id="PF12319"/>
    </source>
</evidence>